<dbReference type="SMART" id="SM00755">
    <property type="entry name" value="Grip"/>
    <property type="match status" value="1"/>
</dbReference>
<feature type="coiled-coil region" evidence="1">
    <location>
        <begin position="320"/>
        <end position="458"/>
    </location>
</feature>
<evidence type="ECO:0000313" key="5">
    <source>
        <dbReference type="EnsemblMetazoa" id="PHUM576830-PA"/>
    </source>
</evidence>
<feature type="region of interest" description="Disordered" evidence="2">
    <location>
        <begin position="1228"/>
        <end position="1257"/>
    </location>
</feature>
<feature type="domain" description="GRIP" evidence="3">
    <location>
        <begin position="1385"/>
        <end position="1432"/>
    </location>
</feature>
<dbReference type="eggNOG" id="ENOG502QTM0">
    <property type="taxonomic scope" value="Eukaryota"/>
</dbReference>
<feature type="compositionally biased region" description="Low complexity" evidence="2">
    <location>
        <begin position="301"/>
        <end position="311"/>
    </location>
</feature>
<proteinExistence type="predicted"/>
<reference evidence="4" key="1">
    <citation type="submission" date="2007-04" db="EMBL/GenBank/DDBJ databases">
        <title>Annotation of Pediculus humanus corporis strain USDA.</title>
        <authorList>
            <person name="Kirkness E."/>
            <person name="Hannick L."/>
            <person name="Hass B."/>
            <person name="Bruggner R."/>
            <person name="Lawson D."/>
            <person name="Bidwell S."/>
            <person name="Joardar V."/>
            <person name="Caler E."/>
            <person name="Walenz B."/>
            <person name="Inman J."/>
            <person name="Schobel S."/>
            <person name="Galinsky K."/>
            <person name="Amedeo P."/>
            <person name="Strausberg R."/>
        </authorList>
    </citation>
    <scope>NUCLEOTIDE SEQUENCE</scope>
    <source>
        <strain evidence="4">USDA</strain>
    </source>
</reference>
<reference evidence="4" key="2">
    <citation type="submission" date="2007-04" db="EMBL/GenBank/DDBJ databases">
        <title>The genome of the human body louse.</title>
        <authorList>
            <consortium name="The Human Body Louse Genome Consortium"/>
            <person name="Kirkness E."/>
            <person name="Walenz B."/>
            <person name="Hass B."/>
            <person name="Bruggner R."/>
            <person name="Strausberg R."/>
        </authorList>
    </citation>
    <scope>NUCLEOTIDE SEQUENCE</scope>
    <source>
        <strain evidence="4">USDA</strain>
    </source>
</reference>
<reference evidence="5" key="3">
    <citation type="submission" date="2021-02" db="UniProtKB">
        <authorList>
            <consortium name="EnsemblMetazoa"/>
        </authorList>
    </citation>
    <scope>IDENTIFICATION</scope>
    <source>
        <strain evidence="5">USDA</strain>
    </source>
</reference>
<dbReference type="PANTHER" id="PTHR19327:SF0">
    <property type="entry name" value="GOLGIN SUBFAMILY A MEMBER 4"/>
    <property type="match status" value="1"/>
</dbReference>
<dbReference type="STRING" id="121224.E0W1G5"/>
<dbReference type="CTD" id="8239546"/>
<dbReference type="Gene3D" id="1.10.220.60">
    <property type="entry name" value="GRIP domain"/>
    <property type="match status" value="1"/>
</dbReference>
<feature type="coiled-coil region" evidence="1">
    <location>
        <begin position="1330"/>
        <end position="1364"/>
    </location>
</feature>
<dbReference type="GeneID" id="8239546"/>
<evidence type="ECO:0000259" key="3">
    <source>
        <dbReference type="PROSITE" id="PS50913"/>
    </source>
</evidence>
<keyword evidence="1" id="KW-0175">Coiled coil</keyword>
<feature type="coiled-coil region" evidence="1">
    <location>
        <begin position="1197"/>
        <end position="1224"/>
    </location>
</feature>
<evidence type="ECO:0000256" key="2">
    <source>
        <dbReference type="SAM" id="MobiDB-lite"/>
    </source>
</evidence>
<gene>
    <name evidence="5" type="primary">8239546</name>
    <name evidence="4" type="ORF">Phum_PHUM576830</name>
</gene>
<accession>E0W1G5</accession>
<keyword evidence="6" id="KW-1185">Reference proteome</keyword>
<protein>
    <recommendedName>
        <fullName evidence="3">GRIP domain-containing protein</fullName>
    </recommendedName>
</protein>
<feature type="coiled-coil region" evidence="1">
    <location>
        <begin position="193"/>
        <end position="271"/>
    </location>
</feature>
<feature type="compositionally biased region" description="Polar residues" evidence="2">
    <location>
        <begin position="1"/>
        <end position="22"/>
    </location>
</feature>
<dbReference type="PANTHER" id="PTHR19327">
    <property type="entry name" value="GOLGIN"/>
    <property type="match status" value="1"/>
</dbReference>
<feature type="region of interest" description="Disordered" evidence="2">
    <location>
        <begin position="1303"/>
        <end position="1328"/>
    </location>
</feature>
<feature type="region of interest" description="Disordered" evidence="2">
    <location>
        <begin position="279"/>
        <end position="317"/>
    </location>
</feature>
<dbReference type="Proteomes" id="UP000009046">
    <property type="component" value="Unassembled WGS sequence"/>
</dbReference>
<sequence length="1446" mass="169782">MQLTLQNVDLTATSPSNMTHGVSRSRRSSLSSVTSEPPLFPIYESGLNQNFLQSDMESEFEDGLSGQIEKISKEQLYQSFKKMLNRYNKYKGRYTDLLKHYKELQHENFKTKNVLQESQDKALRRMAELREQCQLEQKAKAHLEESLRNEIEDRDHKIGTLRTKISLLNNNGESNTQLIDLSNSSQDEGNYKSENLSAELTHLKNQNKELQTEIDRLKKIKETACHLVHRCDTTMNEATEDIKSDTLKLKMSELKSEIQKMKSENESLSHLLSRNIITEDDKKVQGSGDGDNSYNIESSQDDNNISGSNSSKSDDKDKKIEKLNNLLLKCKEKINELNSEIKAKNLIIENNNKTLKELKEEMEKIKGNESTEAEEKIIAARKEMDAKEEQIKTLTKELKTKENEYVKEKKEMAEKYENRINEITKDLMNQIKMKGDENKKLSDELKAKKIESEFFEKNKKTDMTSLFDMIKRKSLDFDELAKRKTSEIKVAQDKLEKRMTTVRNNLDQLFHNHQTVRETVKEIEFVQQKIPETETMRTNNDAAENFHLIEKLKSDVTNLTTKIDILESELKNEKSQSSINEEEMKRWKEKCSEMENERENVVKERKEKSCENEELKKELIDKNEKIKKYENEKENARKEKIETESKLKEYVDKYNKLDVENRKLQNDLMEKCGKLVKDLNETKEKVKNLEEEKKMRGKEWKKYLTQKTKLTEKIKEFKREWENVKTDAVTNREIFTDGMEKLKFVWEKSLKSIAAETEGMKAETLKKDDEIIRLKSELEEWKGKVENLEELDVVKKEKEINERLKNELEALRGNLKGELKEKEEKTILVDKLTQECNLLLAEIENLKKTHSNVEKKLETELQTSRQETSKEKEANEKLQEKIMEMLKVVEGKENDVKELIEKNDNLTVENENMREKLNERERTFEAEETTATATTTNDEEKIQNGLSEEKKIQELNEKVLKLTNEMNEAFGEIQMKNNELETLRNSLKSMKENFEEREKRHEEEKLRLATENENKLNVLKNEIKYINSKHEEDIGNYEENLNTEMKEANEKMVMAEKTSAEILEKLEKVTSERDELKAREEEKNLKMAELENCMMALKAELDDKFNEDENKAEVATEKHGEEVKSIIMRYDKEIEDRDVEIEALKKQLERMEVPEDVYNKHRDEIKKIIIQYDSEIAERDEEIETMKVKLLDHETTLEQLHSVVEELNATKNKLLENEKLLLLEKNSKREKKGKRSDDDDDDDDVDETNVAKGKNVDDGNFSLLEMLRHERNHQQNMINETNKNLLNSKPEIITEEILEEVELEPESKSLASSTLENSNNNHRNSDVSSIEVLQRQLIQQATEMKELKKQYKKEIFELKKLGAKKKSRKNSPDAHDWYYSSVGGGLENDTEYEYLRNILYEYMMGKEQMVLAKVLSAIVKFNDEQTHNVLEKEQQRQTLFGQLGLL</sequence>
<dbReference type="InterPro" id="IPR000237">
    <property type="entry name" value="GRIP_dom"/>
</dbReference>
<dbReference type="SUPFAM" id="SSF101283">
    <property type="entry name" value="GRIP domain"/>
    <property type="match status" value="1"/>
</dbReference>
<dbReference type="RefSeq" id="XP_002432209.1">
    <property type="nucleotide sequence ID" value="XM_002432164.1"/>
</dbReference>
<organism>
    <name type="scientific">Pediculus humanus subsp. corporis</name>
    <name type="common">Body louse</name>
    <dbReference type="NCBI Taxonomy" id="121224"/>
    <lineage>
        <taxon>Eukaryota</taxon>
        <taxon>Metazoa</taxon>
        <taxon>Ecdysozoa</taxon>
        <taxon>Arthropoda</taxon>
        <taxon>Hexapoda</taxon>
        <taxon>Insecta</taxon>
        <taxon>Pterygota</taxon>
        <taxon>Neoptera</taxon>
        <taxon>Paraneoptera</taxon>
        <taxon>Psocodea</taxon>
        <taxon>Troctomorpha</taxon>
        <taxon>Phthiraptera</taxon>
        <taxon>Anoplura</taxon>
        <taxon>Pediculidae</taxon>
        <taxon>Pediculus</taxon>
    </lineage>
</organism>
<name>E0W1G5_PEDHC</name>
<dbReference type="FunCoup" id="E0W1G5">
    <property type="interactions" value="484"/>
</dbReference>
<dbReference type="EMBL" id="DS235870">
    <property type="protein sequence ID" value="EEB19471.1"/>
    <property type="molecule type" value="Genomic_DNA"/>
</dbReference>
<dbReference type="GO" id="GO:0048193">
    <property type="term" value="P:Golgi vesicle transport"/>
    <property type="evidence" value="ECO:0007669"/>
    <property type="project" value="TreeGrafter"/>
</dbReference>
<dbReference type="EnsemblMetazoa" id="PHUM576830-RA">
    <property type="protein sequence ID" value="PHUM576830-PA"/>
    <property type="gene ID" value="PHUM576830"/>
</dbReference>
<evidence type="ECO:0000313" key="6">
    <source>
        <dbReference type="Proteomes" id="UP000009046"/>
    </source>
</evidence>
<dbReference type="GO" id="GO:0031267">
    <property type="term" value="F:small GTPase binding"/>
    <property type="evidence" value="ECO:0007669"/>
    <property type="project" value="TreeGrafter"/>
</dbReference>
<dbReference type="InParanoid" id="E0W1G5"/>
<dbReference type="KEGG" id="phu:Phum_PHUM576830"/>
<dbReference type="PROSITE" id="PS50913">
    <property type="entry name" value="GRIP"/>
    <property type="match status" value="1"/>
</dbReference>
<feature type="coiled-coil region" evidence="1">
    <location>
        <begin position="549"/>
        <end position="727"/>
    </location>
</feature>
<dbReference type="OrthoDB" id="5322683at2759"/>
<feature type="coiled-coil region" evidence="1">
    <location>
        <begin position="101"/>
        <end position="146"/>
    </location>
</feature>
<dbReference type="GO" id="GO:0005794">
    <property type="term" value="C:Golgi apparatus"/>
    <property type="evidence" value="ECO:0007669"/>
    <property type="project" value="TreeGrafter"/>
</dbReference>
<feature type="region of interest" description="Disordered" evidence="2">
    <location>
        <begin position="1"/>
        <end position="35"/>
    </location>
</feature>
<feature type="compositionally biased region" description="Acidic residues" evidence="2">
    <location>
        <begin position="1238"/>
        <end position="1247"/>
    </location>
</feature>
<dbReference type="EMBL" id="AAZO01007017">
    <property type="status" value="NOT_ANNOTATED_CDS"/>
    <property type="molecule type" value="Genomic_DNA"/>
</dbReference>
<dbReference type="Pfam" id="PF01465">
    <property type="entry name" value="GRIP"/>
    <property type="match status" value="1"/>
</dbReference>
<dbReference type="OMA" id="SETHETH"/>
<dbReference type="VEuPathDB" id="VectorBase:PHUM576830"/>
<evidence type="ECO:0000256" key="1">
    <source>
        <dbReference type="SAM" id="Coils"/>
    </source>
</evidence>
<feature type="compositionally biased region" description="Polar residues" evidence="2">
    <location>
        <begin position="1309"/>
        <end position="1328"/>
    </location>
</feature>
<dbReference type="HOGENOM" id="CLU_254312_0_0_1"/>
<evidence type="ECO:0000313" key="4">
    <source>
        <dbReference type="EMBL" id="EEB19471.1"/>
    </source>
</evidence>
<feature type="region of interest" description="Disordered" evidence="2">
    <location>
        <begin position="853"/>
        <end position="874"/>
    </location>
</feature>
<feature type="region of interest" description="Disordered" evidence="2">
    <location>
        <begin position="920"/>
        <end position="940"/>
    </location>
</feature>